<feature type="transmembrane region" description="Helical" evidence="2">
    <location>
        <begin position="119"/>
        <end position="143"/>
    </location>
</feature>
<evidence type="ECO:0000313" key="4">
    <source>
        <dbReference type="EMBL" id="MFB2839241.1"/>
    </source>
</evidence>
<gene>
    <name evidence="4" type="primary">hepC</name>
    <name evidence="4" type="ORF">ACE1CA_32525</name>
</gene>
<reference evidence="4 5" key="1">
    <citation type="submission" date="2024-09" db="EMBL/GenBank/DDBJ databases">
        <title>Floridaenema gen nov. (Aerosakkonemataceae, Aerosakkonematales ord. nov., Cyanobacteria) from benthic tropical and subtropical fresh waters, with the description of four new species.</title>
        <authorList>
            <person name="Moretto J.A."/>
            <person name="Berthold D.E."/>
            <person name="Lefler F.W."/>
            <person name="Huang I.-S."/>
            <person name="Laughinghouse H. IV."/>
        </authorList>
    </citation>
    <scope>NUCLEOTIDE SEQUENCE [LARGE SCALE GENOMIC DNA]</scope>
    <source>
        <strain evidence="4 5">BLCC-F167</strain>
    </source>
</reference>
<evidence type="ECO:0000256" key="1">
    <source>
        <dbReference type="ARBA" id="ARBA00006464"/>
    </source>
</evidence>
<keyword evidence="2" id="KW-0812">Transmembrane</keyword>
<proteinExistence type="inferred from homology"/>
<evidence type="ECO:0000256" key="2">
    <source>
        <dbReference type="SAM" id="Phobius"/>
    </source>
</evidence>
<dbReference type="InterPro" id="IPR003362">
    <property type="entry name" value="Bact_transf"/>
</dbReference>
<name>A0ABV4WVX8_9CYAN</name>
<dbReference type="Pfam" id="PF02397">
    <property type="entry name" value="Bac_transf"/>
    <property type="match status" value="1"/>
</dbReference>
<sequence>MTTFKVCTLKELIPGDRQNFDYAEPKYILKWRLGKLLVSSRPGTNQPYLPALENRELLVKCLQNSPVRLVLLDPDISEDKLRLWADAGEQANKAVYLRLPSAHGLPRMRNPLSWGLKRVFDWSVAALLLTVLSPLMLGLAILIRANSSGPIFYTQWRVGERGKLFRILKFRTMIVDAEKYHHQVMANQKGLHKCKDDFRVTPLGRWMRKYSLDELPQLFNVLRGEMSLVGPRPWALYDAIRINKKGQKRLNALPGITGDWQVKARSNLLDLDAVNRCDLEYLHSWSLWRDLKILPLTMLKVISGFGAY</sequence>
<feature type="domain" description="Bacterial sugar transferase" evidence="3">
    <location>
        <begin position="117"/>
        <end position="302"/>
    </location>
</feature>
<comment type="caution">
    <text evidence="4">The sequence shown here is derived from an EMBL/GenBank/DDBJ whole genome shotgun (WGS) entry which is preliminary data.</text>
</comment>
<dbReference type="RefSeq" id="WP_413281522.1">
    <property type="nucleotide sequence ID" value="NZ_JBHFNT010000300.1"/>
</dbReference>
<dbReference type="PANTHER" id="PTHR30576:SF10">
    <property type="entry name" value="SLL5057 PROTEIN"/>
    <property type="match status" value="1"/>
</dbReference>
<organism evidence="4 5">
    <name type="scientific">Floridaenema evergladense BLCC-F167</name>
    <dbReference type="NCBI Taxonomy" id="3153639"/>
    <lineage>
        <taxon>Bacteria</taxon>
        <taxon>Bacillati</taxon>
        <taxon>Cyanobacteriota</taxon>
        <taxon>Cyanophyceae</taxon>
        <taxon>Oscillatoriophycideae</taxon>
        <taxon>Aerosakkonematales</taxon>
        <taxon>Aerosakkonemataceae</taxon>
        <taxon>Floridanema</taxon>
        <taxon>Floridanema evergladense</taxon>
    </lineage>
</organism>
<dbReference type="PANTHER" id="PTHR30576">
    <property type="entry name" value="COLANIC BIOSYNTHESIS UDP-GLUCOSE LIPID CARRIER TRANSFERASE"/>
    <property type="match status" value="1"/>
</dbReference>
<comment type="similarity">
    <text evidence="1">Belongs to the bacterial sugar transferase family.</text>
</comment>
<dbReference type="EMBL" id="JBHFNT010000300">
    <property type="protein sequence ID" value="MFB2839241.1"/>
    <property type="molecule type" value="Genomic_DNA"/>
</dbReference>
<keyword evidence="5" id="KW-1185">Reference proteome</keyword>
<evidence type="ECO:0000259" key="3">
    <source>
        <dbReference type="Pfam" id="PF02397"/>
    </source>
</evidence>
<accession>A0ABV4WVX8</accession>
<dbReference type="Proteomes" id="UP001576780">
    <property type="component" value="Unassembled WGS sequence"/>
</dbReference>
<keyword evidence="2" id="KW-1133">Transmembrane helix</keyword>
<keyword evidence="2" id="KW-0472">Membrane</keyword>
<dbReference type="NCBIfam" id="NF045514">
    <property type="entry name" value="glycotran_HepC"/>
    <property type="match status" value="1"/>
</dbReference>
<protein>
    <submittedName>
        <fullName evidence="4">Heterocyst development glycosyltransferase HepC</fullName>
    </submittedName>
</protein>
<evidence type="ECO:0000313" key="5">
    <source>
        <dbReference type="Proteomes" id="UP001576780"/>
    </source>
</evidence>